<keyword evidence="3" id="KW-1185">Reference proteome</keyword>
<dbReference type="EMBL" id="CAUYUJ010019281">
    <property type="protein sequence ID" value="CAK0889972.1"/>
    <property type="molecule type" value="Genomic_DNA"/>
</dbReference>
<evidence type="ECO:0000313" key="3">
    <source>
        <dbReference type="Proteomes" id="UP001189429"/>
    </source>
</evidence>
<organism evidence="2 3">
    <name type="scientific">Prorocentrum cordatum</name>
    <dbReference type="NCBI Taxonomy" id="2364126"/>
    <lineage>
        <taxon>Eukaryota</taxon>
        <taxon>Sar</taxon>
        <taxon>Alveolata</taxon>
        <taxon>Dinophyceae</taxon>
        <taxon>Prorocentrales</taxon>
        <taxon>Prorocentraceae</taxon>
        <taxon>Prorocentrum</taxon>
    </lineage>
</organism>
<name>A0ABN9WT55_9DINO</name>
<evidence type="ECO:0000256" key="1">
    <source>
        <dbReference type="SAM" id="MobiDB-lite"/>
    </source>
</evidence>
<feature type="region of interest" description="Disordered" evidence="1">
    <location>
        <begin position="135"/>
        <end position="242"/>
    </location>
</feature>
<comment type="caution">
    <text evidence="2">The sequence shown here is derived from an EMBL/GenBank/DDBJ whole genome shotgun (WGS) entry which is preliminary data.</text>
</comment>
<sequence length="242" mass="25298">MPVHSGYTGVLSGVIDCAVCHACLGLNDTPAPLVNASGALDEAGLFGSMDAAETAAVLWPLSYHRSLGEQALRRYARLQFGPYFAVLLDRMQAAVEAAGEPGGLPVLYVQVMSDTNVLPHWSSWGWTAMRPSGRPGWRPSSPSCGGTRAAPSASACSTTGRCGAPAPARMARSAPGPSSGRNSWSWCPTGAPARASSTTSASGRASWPRAVRPRDRLRFLSLTLRSQSPCPSPSFPSPSSRA</sequence>
<feature type="compositionally biased region" description="Low complexity" evidence="1">
    <location>
        <begin position="163"/>
        <end position="179"/>
    </location>
</feature>
<accession>A0ABN9WT55</accession>
<reference evidence="2" key="1">
    <citation type="submission" date="2023-10" db="EMBL/GenBank/DDBJ databases">
        <authorList>
            <person name="Chen Y."/>
            <person name="Shah S."/>
            <person name="Dougan E. K."/>
            <person name="Thang M."/>
            <person name="Chan C."/>
        </authorList>
    </citation>
    <scope>NUCLEOTIDE SEQUENCE [LARGE SCALE GENOMIC DNA]</scope>
</reference>
<evidence type="ECO:0000313" key="2">
    <source>
        <dbReference type="EMBL" id="CAK0889972.1"/>
    </source>
</evidence>
<protein>
    <submittedName>
        <fullName evidence="2">Uncharacterized protein</fullName>
    </submittedName>
</protein>
<gene>
    <name evidence="2" type="ORF">PCOR1329_LOCUS70324</name>
</gene>
<feature type="compositionally biased region" description="Low complexity" evidence="1">
    <location>
        <begin position="188"/>
        <end position="206"/>
    </location>
</feature>
<proteinExistence type="predicted"/>
<feature type="compositionally biased region" description="Low complexity" evidence="1">
    <location>
        <begin position="135"/>
        <end position="146"/>
    </location>
</feature>
<dbReference type="Proteomes" id="UP001189429">
    <property type="component" value="Unassembled WGS sequence"/>
</dbReference>
<feature type="non-terminal residue" evidence="2">
    <location>
        <position position="242"/>
    </location>
</feature>